<dbReference type="GeneID" id="5432683"/>
<reference evidence="1 2" key="2">
    <citation type="journal article" date="2012" name="Eukaryot. Cell">
        <title>Genome update of Botrytis cinerea strains B05.10 and T4.</title>
        <authorList>
            <person name="Staats M."/>
            <person name="van Kan J.A."/>
        </authorList>
    </citation>
    <scope>NUCLEOTIDE SEQUENCE [LARGE SCALE GENOMIC DNA]</scope>
    <source>
        <strain evidence="1 2">B05.10</strain>
    </source>
</reference>
<sequence>MNRTIDAIQDGYLEFGTVFGPGLAAQIWQETKLDSILREFCIASTVMHMDRGCTKLRQEVMTNCITFPGYFQGMLKWVSRNFHLMGRRSKEVADPWNSNESFSMLHRSKLCPCHFHVHLTGQAHKGHKSCAVSFIDCSHPGDDEKMEGLDVFSLFMGSAMMGFNLSDPE</sequence>
<reference evidence="1" key="4">
    <citation type="submission" date="2017-12" db="EMBL/GenBank/DDBJ databases">
        <authorList>
            <person name="van Kan J."/>
        </authorList>
    </citation>
    <scope>NUCLEOTIDE SEQUENCE</scope>
    <source>
        <strain evidence="1">B05.10</strain>
    </source>
</reference>
<reference evidence="1 2" key="1">
    <citation type="journal article" date="2011" name="PLoS Genet.">
        <title>Genomic analysis of the necrotrophic fungal pathogens Sclerotinia sclerotiorum and Botrytis cinerea.</title>
        <authorList>
            <person name="Amselem J."/>
            <person name="Cuomo C.A."/>
            <person name="van Kan J.A."/>
            <person name="Viaud M."/>
            <person name="Benito E.P."/>
            <person name="Couloux A."/>
            <person name="Coutinho P.M."/>
            <person name="de Vries R.P."/>
            <person name="Dyer P.S."/>
            <person name="Fillinger S."/>
            <person name="Fournier E."/>
            <person name="Gout L."/>
            <person name="Hahn M."/>
            <person name="Kohn L."/>
            <person name="Lapalu N."/>
            <person name="Plummer K.M."/>
            <person name="Pradier J.M."/>
            <person name="Quevillon E."/>
            <person name="Sharon A."/>
            <person name="Simon A."/>
            <person name="ten Have A."/>
            <person name="Tudzynski B."/>
            <person name="Tudzynski P."/>
            <person name="Wincker P."/>
            <person name="Andrew M."/>
            <person name="Anthouard V."/>
            <person name="Beever R.E."/>
            <person name="Beffa R."/>
            <person name="Benoit I."/>
            <person name="Bouzid O."/>
            <person name="Brault B."/>
            <person name="Chen Z."/>
            <person name="Choquer M."/>
            <person name="Collemare J."/>
            <person name="Cotton P."/>
            <person name="Danchin E.G."/>
            <person name="Da Silva C."/>
            <person name="Gautier A."/>
            <person name="Giraud C."/>
            <person name="Giraud T."/>
            <person name="Gonzalez C."/>
            <person name="Grossetete S."/>
            <person name="Guldener U."/>
            <person name="Henrissat B."/>
            <person name="Howlett B.J."/>
            <person name="Kodira C."/>
            <person name="Kretschmer M."/>
            <person name="Lappartient A."/>
            <person name="Leroch M."/>
            <person name="Levis C."/>
            <person name="Mauceli E."/>
            <person name="Neuveglise C."/>
            <person name="Oeser B."/>
            <person name="Pearson M."/>
            <person name="Poulain J."/>
            <person name="Poussereau N."/>
            <person name="Quesneville H."/>
            <person name="Rascle C."/>
            <person name="Schumacher J."/>
            <person name="Segurens B."/>
            <person name="Sexton A."/>
            <person name="Silva E."/>
            <person name="Sirven C."/>
            <person name="Soanes D.M."/>
            <person name="Talbot N.J."/>
            <person name="Templeton M."/>
            <person name="Yandava C."/>
            <person name="Yarden O."/>
            <person name="Zeng Q."/>
            <person name="Rollins J.A."/>
            <person name="Lebrun M.H."/>
            <person name="Dickman M."/>
        </authorList>
    </citation>
    <scope>NUCLEOTIDE SEQUENCE [LARGE SCALE GENOMIC DNA]</scope>
    <source>
        <strain evidence="1 2">B05.10</strain>
    </source>
</reference>
<protein>
    <submittedName>
        <fullName evidence="1">Uncharacterized protein</fullName>
    </submittedName>
</protein>
<dbReference type="EMBL" id="CP009811">
    <property type="protein sequence ID" value="ATZ51989.1"/>
    <property type="molecule type" value="Genomic_DNA"/>
</dbReference>
<gene>
    <name evidence="1" type="ORF">BCIN_07g05230</name>
</gene>
<reference evidence="1 2" key="3">
    <citation type="journal article" date="2017" name="Mol. Plant Pathol.">
        <title>A gapless genome sequence of the fungus Botrytis cinerea.</title>
        <authorList>
            <person name="Van Kan J.A."/>
            <person name="Stassen J.H."/>
            <person name="Mosbach A."/>
            <person name="Van Der Lee T.A."/>
            <person name="Faino L."/>
            <person name="Farmer A.D."/>
            <person name="Papasotiriou D.G."/>
            <person name="Zhou S."/>
            <person name="Seidl M.F."/>
            <person name="Cottam E."/>
            <person name="Edel D."/>
            <person name="Hahn M."/>
            <person name="Schwartz D.C."/>
            <person name="Dietrich R.A."/>
            <person name="Widdison S."/>
            <person name="Scalliet G."/>
        </authorList>
    </citation>
    <scope>NUCLEOTIDE SEQUENCE [LARGE SCALE GENOMIC DNA]</scope>
    <source>
        <strain evidence="1 2">B05.10</strain>
    </source>
</reference>
<dbReference type="Proteomes" id="UP000001798">
    <property type="component" value="Chromosome 7"/>
</dbReference>
<dbReference type="RefSeq" id="XP_024549919.1">
    <property type="nucleotide sequence ID" value="XM_024694131.1"/>
</dbReference>
<dbReference type="OrthoDB" id="1022638at2759"/>
<keyword evidence="2" id="KW-1185">Reference proteome</keyword>
<dbReference type="VEuPathDB" id="FungiDB:Bcin07g05230"/>
<organism evidence="1 2">
    <name type="scientific">Botryotinia fuckeliana (strain B05.10)</name>
    <name type="common">Noble rot fungus</name>
    <name type="synonym">Botrytis cinerea</name>
    <dbReference type="NCBI Taxonomy" id="332648"/>
    <lineage>
        <taxon>Eukaryota</taxon>
        <taxon>Fungi</taxon>
        <taxon>Dikarya</taxon>
        <taxon>Ascomycota</taxon>
        <taxon>Pezizomycotina</taxon>
        <taxon>Leotiomycetes</taxon>
        <taxon>Helotiales</taxon>
        <taxon>Sclerotiniaceae</taxon>
        <taxon>Botrytis</taxon>
    </lineage>
</organism>
<evidence type="ECO:0000313" key="2">
    <source>
        <dbReference type="Proteomes" id="UP000001798"/>
    </source>
</evidence>
<accession>A0A384JN32</accession>
<proteinExistence type="predicted"/>
<name>A0A384JN32_BOTFB</name>
<dbReference type="KEGG" id="bfu:BCIN_07g05230"/>
<dbReference type="AlphaFoldDB" id="A0A384JN32"/>
<dbReference type="EMBL" id="CP009811">
    <property type="protein sequence ID" value="ATZ51988.1"/>
    <property type="molecule type" value="Genomic_DNA"/>
</dbReference>
<evidence type="ECO:0000313" key="1">
    <source>
        <dbReference type="EMBL" id="ATZ51988.1"/>
    </source>
</evidence>
<dbReference type="RefSeq" id="XP_024549920.1">
    <property type="nucleotide sequence ID" value="XM_024694130.1"/>
</dbReference>